<proteinExistence type="predicted"/>
<dbReference type="AlphaFoldDB" id="A0A858REU6"/>
<evidence type="ECO:0000313" key="2">
    <source>
        <dbReference type="Proteomes" id="UP000501812"/>
    </source>
</evidence>
<dbReference type="RefSeq" id="WP_169453051.1">
    <property type="nucleotide sequence ID" value="NZ_CP051774.1"/>
</dbReference>
<evidence type="ECO:0000313" key="1">
    <source>
        <dbReference type="EMBL" id="QJE94830.1"/>
    </source>
</evidence>
<organism evidence="1 2">
    <name type="scientific">Luteolibacter luteus</name>
    <dbReference type="NCBI Taxonomy" id="2728835"/>
    <lineage>
        <taxon>Bacteria</taxon>
        <taxon>Pseudomonadati</taxon>
        <taxon>Verrucomicrobiota</taxon>
        <taxon>Verrucomicrobiia</taxon>
        <taxon>Verrucomicrobiales</taxon>
        <taxon>Verrucomicrobiaceae</taxon>
        <taxon>Luteolibacter</taxon>
    </lineage>
</organism>
<dbReference type="EMBL" id="CP051774">
    <property type="protein sequence ID" value="QJE94830.1"/>
    <property type="molecule type" value="Genomic_DNA"/>
</dbReference>
<gene>
    <name evidence="1" type="ORF">HHL09_03235</name>
</gene>
<keyword evidence="2" id="KW-1185">Reference proteome</keyword>
<protein>
    <submittedName>
        <fullName evidence="1">Uncharacterized protein</fullName>
    </submittedName>
</protein>
<accession>A0A858REU6</accession>
<reference evidence="1 2" key="1">
    <citation type="submission" date="2020-04" db="EMBL/GenBank/DDBJ databases">
        <title>Luteolibacter sp. G-1-1-1 isolated from soil.</title>
        <authorList>
            <person name="Dahal R.H."/>
        </authorList>
    </citation>
    <scope>NUCLEOTIDE SEQUENCE [LARGE SCALE GENOMIC DNA]</scope>
    <source>
        <strain evidence="1 2">G-1-1-1</strain>
    </source>
</reference>
<name>A0A858REU6_9BACT</name>
<dbReference type="KEGG" id="luo:HHL09_03235"/>
<dbReference type="Proteomes" id="UP000501812">
    <property type="component" value="Chromosome"/>
</dbReference>
<sequence>MAPALSTSLPDYERVEVLQLGDTVALPLANTFPIRGDQQGSDSRHALILSRKTLTGPGATELCGLWRKLTFDLHSQAKEQAPDFALRFYRADTLEFETSISFRSSNFSYSPAPGAFSFHGFLSDGDSKALEARLAKIDTPNPKGGD</sequence>